<name>A0AAV8XFH3_9CUCU</name>
<reference evidence="1" key="1">
    <citation type="journal article" date="2023" name="Insect Mol. Biol.">
        <title>Genome sequencing provides insights into the evolution of gene families encoding plant cell wall-degrading enzymes in longhorned beetles.</title>
        <authorList>
            <person name="Shin N.R."/>
            <person name="Okamura Y."/>
            <person name="Kirsch R."/>
            <person name="Pauchet Y."/>
        </authorList>
    </citation>
    <scope>NUCLEOTIDE SEQUENCE</scope>
    <source>
        <strain evidence="1">AMC_N1</strain>
    </source>
</reference>
<dbReference type="AlphaFoldDB" id="A0AAV8XFH3"/>
<proteinExistence type="predicted"/>
<protein>
    <submittedName>
        <fullName evidence="1">Uncharacterized protein</fullName>
    </submittedName>
</protein>
<evidence type="ECO:0000313" key="1">
    <source>
        <dbReference type="EMBL" id="KAJ8936783.1"/>
    </source>
</evidence>
<gene>
    <name evidence="1" type="ORF">NQ318_008999</name>
</gene>
<sequence>MNRLAHVSVVVRSMNDRIYPKSNTAVKANWMSIRVASEHYAVDYATLNDHYNEKHLLKYGRQPALNTNEEQLLIEGLRHARIGVFLLTSTNIRHIVRQHLTKHGLTETGFKDNLPGTDWFKGFMKKIPNLTIKQADMTNTLGQL</sequence>
<accession>A0AAV8XFH3</accession>
<comment type="caution">
    <text evidence="1">The sequence shown here is derived from an EMBL/GenBank/DDBJ whole genome shotgun (WGS) entry which is preliminary data.</text>
</comment>
<keyword evidence="2" id="KW-1185">Reference proteome</keyword>
<organism evidence="1 2">
    <name type="scientific">Aromia moschata</name>
    <dbReference type="NCBI Taxonomy" id="1265417"/>
    <lineage>
        <taxon>Eukaryota</taxon>
        <taxon>Metazoa</taxon>
        <taxon>Ecdysozoa</taxon>
        <taxon>Arthropoda</taxon>
        <taxon>Hexapoda</taxon>
        <taxon>Insecta</taxon>
        <taxon>Pterygota</taxon>
        <taxon>Neoptera</taxon>
        <taxon>Endopterygota</taxon>
        <taxon>Coleoptera</taxon>
        <taxon>Polyphaga</taxon>
        <taxon>Cucujiformia</taxon>
        <taxon>Chrysomeloidea</taxon>
        <taxon>Cerambycidae</taxon>
        <taxon>Cerambycinae</taxon>
        <taxon>Callichromatini</taxon>
        <taxon>Aromia</taxon>
    </lineage>
</organism>
<dbReference type="Proteomes" id="UP001162162">
    <property type="component" value="Unassembled WGS sequence"/>
</dbReference>
<evidence type="ECO:0000313" key="2">
    <source>
        <dbReference type="Proteomes" id="UP001162162"/>
    </source>
</evidence>
<dbReference type="EMBL" id="JAPWTK010000712">
    <property type="protein sequence ID" value="KAJ8936783.1"/>
    <property type="molecule type" value="Genomic_DNA"/>
</dbReference>